<keyword evidence="3" id="KW-1185">Reference proteome</keyword>
<evidence type="ECO:0000259" key="1">
    <source>
        <dbReference type="Pfam" id="PF13460"/>
    </source>
</evidence>
<reference evidence="2" key="1">
    <citation type="submission" date="2020-04" db="EMBL/GenBank/DDBJ databases">
        <title>Draft genome resource of the tomato pathogen Pseudocercospora fuligena.</title>
        <authorList>
            <person name="Zaccaron A."/>
        </authorList>
    </citation>
    <scope>NUCLEOTIDE SEQUENCE</scope>
    <source>
        <strain evidence="2">PF001</strain>
    </source>
</reference>
<dbReference type="InterPro" id="IPR036291">
    <property type="entry name" value="NAD(P)-bd_dom_sf"/>
</dbReference>
<evidence type="ECO:0000313" key="3">
    <source>
        <dbReference type="Proteomes" id="UP000660729"/>
    </source>
</evidence>
<proteinExistence type="predicted"/>
<dbReference type="Gene3D" id="3.90.25.10">
    <property type="entry name" value="UDP-galactose 4-epimerase, domain 1"/>
    <property type="match status" value="1"/>
</dbReference>
<comment type="caution">
    <text evidence="2">The sequence shown here is derived from an EMBL/GenBank/DDBJ whole genome shotgun (WGS) entry which is preliminary data.</text>
</comment>
<sequence>MSSTSAPTHSPGHFLLTGVTGGLGAKILSDILHVHKVPPSAITATSRRNDPAVRQSYESQGLQFRIADYNTPSTLTSAFSGVHDLLFMSSSERDSSKRNIEHANVIEAAKATGVKKVWYVSLAFGGWGDESKIGFQQAHYETERLLKESGLDFVSLRAGVYADAFPLFLNWYPESKEVLMPKLKPPVSESKIAFTTRSELGEVIATILAKGLDAFGIEPKTEARIVLLTAMKTCSLVDLVGAINEARGTRMETRYLEPEEWVRESAKGDLGGKPEAWFQARLVFTQGVCDGDAEITDSAMTTLLGREPETGMQAVKRLLKEDPEFRWHQNHVGVSYEKYFGGK</sequence>
<dbReference type="Gene3D" id="3.40.50.720">
    <property type="entry name" value="NAD(P)-binding Rossmann-like Domain"/>
    <property type="match status" value="1"/>
</dbReference>
<dbReference type="Proteomes" id="UP000660729">
    <property type="component" value="Unassembled WGS sequence"/>
</dbReference>
<dbReference type="EMBL" id="JABCIY010000036">
    <property type="protein sequence ID" value="KAF7195830.1"/>
    <property type="molecule type" value="Genomic_DNA"/>
</dbReference>
<evidence type="ECO:0000313" key="2">
    <source>
        <dbReference type="EMBL" id="KAF7195830.1"/>
    </source>
</evidence>
<organism evidence="2 3">
    <name type="scientific">Pseudocercospora fuligena</name>
    <dbReference type="NCBI Taxonomy" id="685502"/>
    <lineage>
        <taxon>Eukaryota</taxon>
        <taxon>Fungi</taxon>
        <taxon>Dikarya</taxon>
        <taxon>Ascomycota</taxon>
        <taxon>Pezizomycotina</taxon>
        <taxon>Dothideomycetes</taxon>
        <taxon>Dothideomycetidae</taxon>
        <taxon>Mycosphaerellales</taxon>
        <taxon>Mycosphaerellaceae</taxon>
        <taxon>Pseudocercospora</taxon>
    </lineage>
</organism>
<dbReference type="PANTHER" id="PTHR47129:SF1">
    <property type="entry name" value="NMRA-LIKE DOMAIN-CONTAINING PROTEIN"/>
    <property type="match status" value="1"/>
</dbReference>
<dbReference type="OrthoDB" id="419598at2759"/>
<accession>A0A8H6VR38</accession>
<dbReference type="InterPro" id="IPR052718">
    <property type="entry name" value="NmrA-type_oxidoreductase"/>
</dbReference>
<name>A0A8H6VR38_9PEZI</name>
<dbReference type="PANTHER" id="PTHR47129">
    <property type="entry name" value="QUINONE OXIDOREDUCTASE 2"/>
    <property type="match status" value="1"/>
</dbReference>
<dbReference type="Pfam" id="PF13460">
    <property type="entry name" value="NAD_binding_10"/>
    <property type="match status" value="1"/>
</dbReference>
<protein>
    <submittedName>
        <fullName evidence="2">Quinone oxidoreductase 2</fullName>
    </submittedName>
</protein>
<feature type="domain" description="NAD(P)-binding" evidence="1">
    <location>
        <begin position="18"/>
        <end position="163"/>
    </location>
</feature>
<gene>
    <name evidence="2" type="ORF">HII31_02847</name>
</gene>
<dbReference type="SUPFAM" id="SSF51735">
    <property type="entry name" value="NAD(P)-binding Rossmann-fold domains"/>
    <property type="match status" value="1"/>
</dbReference>
<dbReference type="InterPro" id="IPR016040">
    <property type="entry name" value="NAD(P)-bd_dom"/>
</dbReference>
<dbReference type="AlphaFoldDB" id="A0A8H6VR38"/>